<feature type="region of interest" description="Disordered" evidence="1">
    <location>
        <begin position="228"/>
        <end position="251"/>
    </location>
</feature>
<feature type="domain" description="Calcineurin-like phosphoesterase" evidence="2">
    <location>
        <begin position="43"/>
        <end position="185"/>
    </location>
</feature>
<dbReference type="OrthoDB" id="3518337at2759"/>
<protein>
    <recommendedName>
        <fullName evidence="2">Calcineurin-like phosphoesterase domain-containing protein</fullName>
    </recommendedName>
</protein>
<accession>A0A370TNF1</accession>
<dbReference type="Gene3D" id="3.60.21.10">
    <property type="match status" value="1"/>
</dbReference>
<feature type="compositionally biased region" description="Polar residues" evidence="1">
    <location>
        <begin position="1"/>
        <end position="12"/>
    </location>
</feature>
<gene>
    <name evidence="3" type="ORF">BP5553_04489</name>
</gene>
<dbReference type="AlphaFoldDB" id="A0A370TNF1"/>
<dbReference type="InterPro" id="IPR004843">
    <property type="entry name" value="Calcineurin-like_PHP"/>
</dbReference>
<comment type="caution">
    <text evidence="3">The sequence shown here is derived from an EMBL/GenBank/DDBJ whole genome shotgun (WGS) entry which is preliminary data.</text>
</comment>
<dbReference type="Proteomes" id="UP000254866">
    <property type="component" value="Unassembled WGS sequence"/>
</dbReference>
<dbReference type="Pfam" id="PF00149">
    <property type="entry name" value="Metallophos"/>
    <property type="match status" value="1"/>
</dbReference>
<proteinExistence type="predicted"/>
<dbReference type="GO" id="GO:0016787">
    <property type="term" value="F:hydrolase activity"/>
    <property type="evidence" value="ECO:0007669"/>
    <property type="project" value="InterPro"/>
</dbReference>
<sequence>MKNHITTEQLPISSPLDLAKPQSAKPSQSATVRLEELSTLSTQYSRIIIIGGNHDRALDPSCDERDATLYNDLDARIAYREAFDNTLGVTYLCNNSTIVRAGDRMLRIWGSPGSIATSRQTAFGYTAGSMAEELWEQTPKDIDILITHGPPLGYLDGDNNLGCCTLLAALWQIRPLLHVFGHVHQSRGRCVLKYNSNQAEYDTMMLSRKKREEIDAEEVKYTPPHLRAAGESSGAISMPEQMTKSGGEGLY</sequence>
<organism evidence="3 4">
    <name type="scientific">Venustampulla echinocandica</name>
    <dbReference type="NCBI Taxonomy" id="2656787"/>
    <lineage>
        <taxon>Eukaryota</taxon>
        <taxon>Fungi</taxon>
        <taxon>Dikarya</taxon>
        <taxon>Ascomycota</taxon>
        <taxon>Pezizomycotina</taxon>
        <taxon>Leotiomycetes</taxon>
        <taxon>Helotiales</taxon>
        <taxon>Pleuroascaceae</taxon>
        <taxon>Venustampulla</taxon>
    </lineage>
</organism>
<dbReference type="GeneID" id="43597338"/>
<dbReference type="RefSeq" id="XP_031869712.1">
    <property type="nucleotide sequence ID" value="XM_032013112.1"/>
</dbReference>
<evidence type="ECO:0000256" key="1">
    <source>
        <dbReference type="SAM" id="MobiDB-lite"/>
    </source>
</evidence>
<dbReference type="InterPro" id="IPR029052">
    <property type="entry name" value="Metallo-depent_PP-like"/>
</dbReference>
<keyword evidence="4" id="KW-1185">Reference proteome</keyword>
<dbReference type="EMBL" id="NPIC01000003">
    <property type="protein sequence ID" value="RDL37056.1"/>
    <property type="molecule type" value="Genomic_DNA"/>
</dbReference>
<evidence type="ECO:0000259" key="2">
    <source>
        <dbReference type="Pfam" id="PF00149"/>
    </source>
</evidence>
<evidence type="ECO:0000313" key="3">
    <source>
        <dbReference type="EMBL" id="RDL37056.1"/>
    </source>
</evidence>
<feature type="region of interest" description="Disordered" evidence="1">
    <location>
        <begin position="1"/>
        <end position="30"/>
    </location>
</feature>
<dbReference type="PANTHER" id="PTHR12905:SF0">
    <property type="entry name" value="CALCINEURIN-LIKE PHOSPHOESTERASE DOMAIN-CONTAINING PROTEIN"/>
    <property type="match status" value="1"/>
</dbReference>
<reference evidence="3 4" key="1">
    <citation type="journal article" date="2018" name="IMA Fungus">
        <title>IMA Genome-F 9: Draft genome sequence of Annulohypoxylon stygium, Aspergillus mulundensis, Berkeleyomyces basicola (syn. Thielaviopsis basicola), Ceratocystis smalleyi, two Cercospora beticola strains, Coleophoma cylindrospora, Fusarium fracticaudum, Phialophora cf. hyalina, and Morchella septimelata.</title>
        <authorList>
            <person name="Wingfield B.D."/>
            <person name="Bills G.F."/>
            <person name="Dong Y."/>
            <person name="Huang W."/>
            <person name="Nel W.J."/>
            <person name="Swalarsk-Parry B.S."/>
            <person name="Vaghefi N."/>
            <person name="Wilken P.M."/>
            <person name="An Z."/>
            <person name="de Beer Z.W."/>
            <person name="De Vos L."/>
            <person name="Chen L."/>
            <person name="Duong T.A."/>
            <person name="Gao Y."/>
            <person name="Hammerbacher A."/>
            <person name="Kikkert J.R."/>
            <person name="Li Y."/>
            <person name="Li H."/>
            <person name="Li K."/>
            <person name="Li Q."/>
            <person name="Liu X."/>
            <person name="Ma X."/>
            <person name="Naidoo K."/>
            <person name="Pethybridge S.J."/>
            <person name="Sun J."/>
            <person name="Steenkamp E.T."/>
            <person name="van der Nest M.A."/>
            <person name="van Wyk S."/>
            <person name="Wingfield M.J."/>
            <person name="Xiong C."/>
            <person name="Yue Q."/>
            <person name="Zhang X."/>
        </authorList>
    </citation>
    <scope>NUCLEOTIDE SEQUENCE [LARGE SCALE GENOMIC DNA]</scope>
    <source>
        <strain evidence="3 4">BP 5553</strain>
    </source>
</reference>
<evidence type="ECO:0000313" key="4">
    <source>
        <dbReference type="Proteomes" id="UP000254866"/>
    </source>
</evidence>
<dbReference type="SUPFAM" id="SSF56300">
    <property type="entry name" value="Metallo-dependent phosphatases"/>
    <property type="match status" value="1"/>
</dbReference>
<dbReference type="InterPro" id="IPR051693">
    <property type="entry name" value="UPF0046_metallophosphoest"/>
</dbReference>
<dbReference type="PANTHER" id="PTHR12905">
    <property type="entry name" value="METALLOPHOSPHOESTERASE"/>
    <property type="match status" value="1"/>
</dbReference>
<name>A0A370TNF1_9HELO</name>